<organism evidence="4">
    <name type="scientific">Chlorella variabilis</name>
    <name type="common">Green alga</name>
    <dbReference type="NCBI Taxonomy" id="554065"/>
    <lineage>
        <taxon>Eukaryota</taxon>
        <taxon>Viridiplantae</taxon>
        <taxon>Chlorophyta</taxon>
        <taxon>core chlorophytes</taxon>
        <taxon>Trebouxiophyceae</taxon>
        <taxon>Chlorellales</taxon>
        <taxon>Chlorellaceae</taxon>
        <taxon>Chlorella clade</taxon>
        <taxon>Chlorella</taxon>
    </lineage>
</organism>
<dbReference type="GO" id="GO:0007131">
    <property type="term" value="P:reciprocal meiotic recombination"/>
    <property type="evidence" value="ECO:0007669"/>
    <property type="project" value="TreeGrafter"/>
</dbReference>
<dbReference type="GeneID" id="17356695"/>
<feature type="region of interest" description="Disordered" evidence="1">
    <location>
        <begin position="1"/>
        <end position="22"/>
    </location>
</feature>
<evidence type="ECO:0000259" key="2">
    <source>
        <dbReference type="PROSITE" id="PS51192"/>
    </source>
</evidence>
<dbReference type="OrthoDB" id="413460at2759"/>
<dbReference type="InterPro" id="IPR014001">
    <property type="entry name" value="Helicase_ATP-bd"/>
</dbReference>
<dbReference type="InterPro" id="IPR000330">
    <property type="entry name" value="SNF2_N"/>
</dbReference>
<dbReference type="PANTHER" id="PTHR45629:SF7">
    <property type="entry name" value="DNA EXCISION REPAIR PROTEIN ERCC-6-RELATED"/>
    <property type="match status" value="1"/>
</dbReference>
<dbReference type="InterPro" id="IPR027417">
    <property type="entry name" value="P-loop_NTPase"/>
</dbReference>
<dbReference type="Gene3D" id="3.40.50.10810">
    <property type="entry name" value="Tandem AAA-ATPase domain"/>
    <property type="match status" value="1"/>
</dbReference>
<dbReference type="InterPro" id="IPR050496">
    <property type="entry name" value="SNF2_RAD54_helicase_repair"/>
</dbReference>
<dbReference type="STRING" id="554065.E1ZAJ0"/>
<sequence>MADQDATTEASKENAAQPALKAPSLGLKRRAFNAPAFVKKPALAAPGSSKPAAPRPAASAAAASHAAVVAAAGPSTAAVADSEARYFTVLYCKYQPNKKLRKNKSFADGILEVAADSKRATLLDGEGKQVGVSVLRGVNVAAMGAGSSVVVGQWEVEVEEAADADKFKSGELFLKPTAAALLAAAPMAPANRPPGAGFRPPVGGAFKRPGLACGSAAAGAAAAAASEPVPPRWLHDPHADGAFVLNRQQWAGGKGQLARGRLVCPVVVDSYIGRHLRPHQVEGVQFLYEATMGLRSPGMHGCILADEMGLGKTLQVLALVWTLLKQGPEGRPAVRKAVVVTPSSLTQNWSEEARKWLGDERMRVMVLDFKHGRTVSVAAVSYETLRKHAADLAGCVDLLV</sequence>
<dbReference type="InParanoid" id="E1ZAJ0"/>
<dbReference type="PROSITE" id="PS51192">
    <property type="entry name" value="HELICASE_ATP_BIND_1"/>
    <property type="match status" value="1"/>
</dbReference>
<dbReference type="Proteomes" id="UP000008141">
    <property type="component" value="Unassembled WGS sequence"/>
</dbReference>
<gene>
    <name evidence="3" type="ORF">CHLNCDRAFT_143831</name>
</gene>
<dbReference type="InterPro" id="IPR038718">
    <property type="entry name" value="SNF2-like_sf"/>
</dbReference>
<dbReference type="eggNOG" id="KOG0390">
    <property type="taxonomic scope" value="Eukaryota"/>
</dbReference>
<dbReference type="GO" id="GO:0000724">
    <property type="term" value="P:double-strand break repair via homologous recombination"/>
    <property type="evidence" value="ECO:0007669"/>
    <property type="project" value="TreeGrafter"/>
</dbReference>
<name>E1ZAJ0_CHLVA</name>
<accession>E1ZAJ0</accession>
<dbReference type="EMBL" id="GL433840">
    <property type="protein sequence ID" value="EFN57267.1"/>
    <property type="molecule type" value="Genomic_DNA"/>
</dbReference>
<dbReference type="Pfam" id="PF00176">
    <property type="entry name" value="SNF2-rel_dom"/>
    <property type="match status" value="1"/>
</dbReference>
<evidence type="ECO:0000313" key="4">
    <source>
        <dbReference type="Proteomes" id="UP000008141"/>
    </source>
</evidence>
<evidence type="ECO:0000256" key="1">
    <source>
        <dbReference type="SAM" id="MobiDB-lite"/>
    </source>
</evidence>
<feature type="domain" description="Helicase ATP-binding" evidence="2">
    <location>
        <begin position="293"/>
        <end position="400"/>
    </location>
</feature>
<reference evidence="3 4" key="1">
    <citation type="journal article" date="2010" name="Plant Cell">
        <title>The Chlorella variabilis NC64A genome reveals adaptation to photosymbiosis, coevolution with viruses, and cryptic sex.</title>
        <authorList>
            <person name="Blanc G."/>
            <person name="Duncan G."/>
            <person name="Agarkova I."/>
            <person name="Borodovsky M."/>
            <person name="Gurnon J."/>
            <person name="Kuo A."/>
            <person name="Lindquist E."/>
            <person name="Lucas S."/>
            <person name="Pangilinan J."/>
            <person name="Polle J."/>
            <person name="Salamov A."/>
            <person name="Terry A."/>
            <person name="Yamada T."/>
            <person name="Dunigan D.D."/>
            <person name="Grigoriev I.V."/>
            <person name="Claverie J.M."/>
            <person name="Van Etten J.L."/>
        </authorList>
    </citation>
    <scope>NUCLEOTIDE SEQUENCE [LARGE SCALE GENOMIC DNA]</scope>
    <source>
        <strain evidence="3 4">NC64A</strain>
    </source>
</reference>
<dbReference type="GO" id="GO:0015616">
    <property type="term" value="F:DNA translocase activity"/>
    <property type="evidence" value="ECO:0007669"/>
    <property type="project" value="TreeGrafter"/>
</dbReference>
<dbReference type="KEGG" id="cvr:CHLNCDRAFT_143831"/>
<dbReference type="GO" id="GO:0005634">
    <property type="term" value="C:nucleus"/>
    <property type="evidence" value="ECO:0007669"/>
    <property type="project" value="TreeGrafter"/>
</dbReference>
<dbReference type="SUPFAM" id="SSF52540">
    <property type="entry name" value="P-loop containing nucleoside triphosphate hydrolases"/>
    <property type="match status" value="1"/>
</dbReference>
<evidence type="ECO:0000313" key="3">
    <source>
        <dbReference type="EMBL" id="EFN57267.1"/>
    </source>
</evidence>
<keyword evidence="4" id="KW-1185">Reference proteome</keyword>
<dbReference type="AlphaFoldDB" id="E1ZAJ0"/>
<protein>
    <recommendedName>
        <fullName evidence="2">Helicase ATP-binding domain-containing protein</fullName>
    </recommendedName>
</protein>
<dbReference type="RefSeq" id="XP_005849369.1">
    <property type="nucleotide sequence ID" value="XM_005849307.1"/>
</dbReference>
<proteinExistence type="predicted"/>
<dbReference type="GO" id="GO:0005524">
    <property type="term" value="F:ATP binding"/>
    <property type="evidence" value="ECO:0007669"/>
    <property type="project" value="InterPro"/>
</dbReference>
<dbReference type="PANTHER" id="PTHR45629">
    <property type="entry name" value="SNF2/RAD54 FAMILY MEMBER"/>
    <property type="match status" value="1"/>
</dbReference>